<sequence length="122" mass="13443">MIELMWGAQIGYPTEFISSGGSHYLGWGLLHCIFGALVMVAHHFRWDILQVEWTLMTWVLSLSMMTLPLFASFSSIFGVFPELYVDGGHSNVLLIGGIMQGLFIIAMAVAIHGPATQARNIS</sequence>
<keyword evidence="1" id="KW-0812">Transmembrane</keyword>
<gene>
    <name evidence="2" type="ORF">CS022_20775</name>
</gene>
<keyword evidence="1" id="KW-1133">Transmembrane helix</keyword>
<dbReference type="Proteomes" id="UP000290287">
    <property type="component" value="Unassembled WGS sequence"/>
</dbReference>
<name>A0A4Q0YNJ8_9GAMM</name>
<dbReference type="AlphaFoldDB" id="A0A4Q0YNJ8"/>
<evidence type="ECO:0000313" key="3">
    <source>
        <dbReference type="Proteomes" id="UP000290287"/>
    </source>
</evidence>
<feature type="transmembrane region" description="Helical" evidence="1">
    <location>
        <begin position="56"/>
        <end position="80"/>
    </location>
</feature>
<proteinExistence type="predicted"/>
<dbReference type="RefSeq" id="WP_129123840.1">
    <property type="nucleotide sequence ID" value="NZ_PEIB01000036.1"/>
</dbReference>
<evidence type="ECO:0000313" key="2">
    <source>
        <dbReference type="EMBL" id="RXJ71524.1"/>
    </source>
</evidence>
<accession>A0A4Q0YNJ8</accession>
<comment type="caution">
    <text evidence="2">The sequence shown here is derived from an EMBL/GenBank/DDBJ whole genome shotgun (WGS) entry which is preliminary data.</text>
</comment>
<feature type="transmembrane region" description="Helical" evidence="1">
    <location>
        <begin position="92"/>
        <end position="111"/>
    </location>
</feature>
<dbReference type="EMBL" id="PEIB01000036">
    <property type="protein sequence ID" value="RXJ71524.1"/>
    <property type="molecule type" value="Genomic_DNA"/>
</dbReference>
<protein>
    <submittedName>
        <fullName evidence="2">Uncharacterized protein</fullName>
    </submittedName>
</protein>
<keyword evidence="1" id="KW-0472">Membrane</keyword>
<dbReference type="OrthoDB" id="8759010at2"/>
<keyword evidence="3" id="KW-1185">Reference proteome</keyword>
<organism evidence="2 3">
    <name type="scientific">Veronia nyctiphanis</name>
    <dbReference type="NCBI Taxonomy" id="1278244"/>
    <lineage>
        <taxon>Bacteria</taxon>
        <taxon>Pseudomonadati</taxon>
        <taxon>Pseudomonadota</taxon>
        <taxon>Gammaproteobacteria</taxon>
        <taxon>Vibrionales</taxon>
        <taxon>Vibrionaceae</taxon>
        <taxon>Veronia</taxon>
    </lineage>
</organism>
<feature type="transmembrane region" description="Helical" evidence="1">
    <location>
        <begin position="24"/>
        <end position="44"/>
    </location>
</feature>
<evidence type="ECO:0000256" key="1">
    <source>
        <dbReference type="SAM" id="Phobius"/>
    </source>
</evidence>
<reference evidence="2 3" key="1">
    <citation type="submission" date="2017-10" db="EMBL/GenBank/DDBJ databases">
        <title>Nyctiphanis sp. nov., isolated from the stomach of the euphausiid Nyctiphanes simplex (Hansen, 1911) in the Gulf of California.</title>
        <authorList>
            <person name="Gomez-Gil B."/>
            <person name="Aguilar-Mendez M."/>
            <person name="Lopez-Cortes A."/>
            <person name="Gomez-Gutierrez J."/>
            <person name="Roque A."/>
            <person name="Lang E."/>
            <person name="Gonzalez-Castillo A."/>
        </authorList>
    </citation>
    <scope>NUCLEOTIDE SEQUENCE [LARGE SCALE GENOMIC DNA]</scope>
    <source>
        <strain evidence="2 3">CAIM 600</strain>
    </source>
</reference>